<dbReference type="Pfam" id="PF08240">
    <property type="entry name" value="ADH_N"/>
    <property type="match status" value="1"/>
</dbReference>
<dbReference type="OrthoDB" id="9785812at2"/>
<evidence type="ECO:0000256" key="1">
    <source>
        <dbReference type="ARBA" id="ARBA00022857"/>
    </source>
</evidence>
<dbReference type="CDD" id="cd08252">
    <property type="entry name" value="AL_MDR"/>
    <property type="match status" value="1"/>
</dbReference>
<dbReference type="RefSeq" id="WP_101251865.1">
    <property type="nucleotide sequence ID" value="NZ_PIUM01000021.1"/>
</dbReference>
<keyword evidence="5" id="KW-1185">Reference proteome</keyword>
<sequence length="344" mass="36447">MKAIGYRPASPLSAPDCFIELERDPPVPTAHDLLVSVRAVSVNPLDTKVRNGSVTVGNDVDILGWDVAGTVQDVGSAVTLFRPGDDVYYAGSFGRSGGNAELHVVDERIAGFKPASLTFTQAAALPLASLTAWELLFDRLGVIPGKLCNAGALLIIGGAGGVGSMLIQLARRLTGLEVIATASREVSRDWCLKLGAHHVIDHSKSMTEELAAMNAPPITYIAALNQTARHWDAISAIIAPQGKVGVITDHDTLDATPLKAKSVSLHWEMVFTRPLFATPDMIAQHKILNEVASLIDAGQLRTTVSKELRPLDAASLREAHALVEGGRVLGKIVLPGISSDTIGR</sequence>
<reference evidence="5" key="1">
    <citation type="submission" date="2017-12" db="EMBL/GenBank/DDBJ databases">
        <title>Draft genome sequence of Telmatospirillum siberiense 26-4b1T, an acidotolerant peatland alphaproteobacterium potentially involved in sulfur cycling.</title>
        <authorList>
            <person name="Hausmann B."/>
            <person name="Pjevac P."/>
            <person name="Schreck K."/>
            <person name="Herbold C.W."/>
            <person name="Daims H."/>
            <person name="Wagner M."/>
            <person name="Pester M."/>
            <person name="Loy A."/>
        </authorList>
    </citation>
    <scope>NUCLEOTIDE SEQUENCE [LARGE SCALE GENOMIC DNA]</scope>
    <source>
        <strain evidence="5">26-4b1</strain>
    </source>
</reference>
<comment type="caution">
    <text evidence="4">The sequence shown here is derived from an EMBL/GenBank/DDBJ whole genome shotgun (WGS) entry which is preliminary data.</text>
</comment>
<dbReference type="InterPro" id="IPR020843">
    <property type="entry name" value="ER"/>
</dbReference>
<evidence type="ECO:0000313" key="5">
    <source>
        <dbReference type="Proteomes" id="UP000233293"/>
    </source>
</evidence>
<keyword evidence="2" id="KW-0862">Zinc</keyword>
<dbReference type="PANTHER" id="PTHR44154">
    <property type="entry name" value="QUINONE OXIDOREDUCTASE"/>
    <property type="match status" value="1"/>
</dbReference>
<gene>
    <name evidence="4" type="ORF">CWS72_17255</name>
</gene>
<dbReference type="EMBL" id="PIUM01000021">
    <property type="protein sequence ID" value="PKU23375.1"/>
    <property type="molecule type" value="Genomic_DNA"/>
</dbReference>
<proteinExistence type="inferred from homology"/>
<dbReference type="SMART" id="SM00829">
    <property type="entry name" value="PKS_ER"/>
    <property type="match status" value="1"/>
</dbReference>
<organism evidence="4 5">
    <name type="scientific">Telmatospirillum siberiense</name>
    <dbReference type="NCBI Taxonomy" id="382514"/>
    <lineage>
        <taxon>Bacteria</taxon>
        <taxon>Pseudomonadati</taxon>
        <taxon>Pseudomonadota</taxon>
        <taxon>Alphaproteobacteria</taxon>
        <taxon>Rhodospirillales</taxon>
        <taxon>Rhodospirillaceae</taxon>
        <taxon>Telmatospirillum</taxon>
    </lineage>
</organism>
<dbReference type="GO" id="GO:0008270">
    <property type="term" value="F:zinc ion binding"/>
    <property type="evidence" value="ECO:0007669"/>
    <property type="project" value="InterPro"/>
</dbReference>
<dbReference type="InterPro" id="IPR013154">
    <property type="entry name" value="ADH-like_N"/>
</dbReference>
<dbReference type="InterPro" id="IPR036291">
    <property type="entry name" value="NAD(P)-bd_dom_sf"/>
</dbReference>
<evidence type="ECO:0000256" key="2">
    <source>
        <dbReference type="RuleBase" id="RU364000"/>
    </source>
</evidence>
<comment type="similarity">
    <text evidence="2">Belongs to the zinc-containing alcohol dehydrogenase family. Quinone oxidoreductase subfamily.</text>
</comment>
<dbReference type="Pfam" id="PF13602">
    <property type="entry name" value="ADH_zinc_N_2"/>
    <property type="match status" value="1"/>
</dbReference>
<dbReference type="SUPFAM" id="SSF50129">
    <property type="entry name" value="GroES-like"/>
    <property type="match status" value="1"/>
</dbReference>
<keyword evidence="1" id="KW-0521">NADP</keyword>
<accession>A0A2N3PSJ6</accession>
<evidence type="ECO:0000259" key="3">
    <source>
        <dbReference type="SMART" id="SM00829"/>
    </source>
</evidence>
<dbReference type="InterPro" id="IPR051603">
    <property type="entry name" value="Zinc-ADH_QOR/CCCR"/>
</dbReference>
<keyword evidence="2" id="KW-0560">Oxidoreductase</keyword>
<dbReference type="AlphaFoldDB" id="A0A2N3PSJ6"/>
<dbReference type="Gene3D" id="3.90.180.10">
    <property type="entry name" value="Medium-chain alcohol dehydrogenases, catalytic domain"/>
    <property type="match status" value="1"/>
</dbReference>
<dbReference type="PANTHER" id="PTHR44154:SF1">
    <property type="entry name" value="QUINONE OXIDOREDUCTASE"/>
    <property type="match status" value="1"/>
</dbReference>
<protein>
    <recommendedName>
        <fullName evidence="2">Zinc-type alcohol dehydrogenase-like protein</fullName>
    </recommendedName>
</protein>
<dbReference type="GO" id="GO:0016491">
    <property type="term" value="F:oxidoreductase activity"/>
    <property type="evidence" value="ECO:0007669"/>
    <property type="project" value="UniProtKB-KW"/>
</dbReference>
<dbReference type="NCBIfam" id="TIGR02817">
    <property type="entry name" value="adh_fam_1"/>
    <property type="match status" value="1"/>
</dbReference>
<dbReference type="SUPFAM" id="SSF51735">
    <property type="entry name" value="NAD(P)-binding Rossmann-fold domains"/>
    <property type="match status" value="1"/>
</dbReference>
<dbReference type="Proteomes" id="UP000233293">
    <property type="component" value="Unassembled WGS sequence"/>
</dbReference>
<name>A0A2N3PSJ6_9PROT</name>
<keyword evidence="2" id="KW-0479">Metal-binding</keyword>
<dbReference type="InterPro" id="IPR011032">
    <property type="entry name" value="GroES-like_sf"/>
</dbReference>
<dbReference type="Gene3D" id="3.40.50.720">
    <property type="entry name" value="NAD(P)-binding Rossmann-like Domain"/>
    <property type="match status" value="1"/>
</dbReference>
<dbReference type="InterPro" id="IPR014182">
    <property type="entry name" value="ADH_Zn_typ-1"/>
</dbReference>
<feature type="domain" description="Enoyl reductase (ER)" evidence="3">
    <location>
        <begin position="10"/>
        <end position="334"/>
    </location>
</feature>
<evidence type="ECO:0000313" key="4">
    <source>
        <dbReference type="EMBL" id="PKU23375.1"/>
    </source>
</evidence>